<gene>
    <name evidence="1" type="ORF">HNR57_007766</name>
</gene>
<proteinExistence type="predicted"/>
<dbReference type="EMBL" id="JACHGV010000022">
    <property type="protein sequence ID" value="MBB6081803.1"/>
    <property type="molecule type" value="Genomic_DNA"/>
</dbReference>
<reference evidence="1 2" key="1">
    <citation type="submission" date="2020-08" db="EMBL/GenBank/DDBJ databases">
        <title>Genomic Encyclopedia of Type Strains, Phase IV (KMG-IV): sequencing the most valuable type-strain genomes for metagenomic binning, comparative biology and taxonomic classification.</title>
        <authorList>
            <person name="Goeker M."/>
        </authorList>
    </citation>
    <scope>NUCLEOTIDE SEQUENCE [LARGE SCALE GENOMIC DNA]</scope>
    <source>
        <strain evidence="1 2">DSM 43350</strain>
    </source>
</reference>
<dbReference type="Proteomes" id="UP000591537">
    <property type="component" value="Unassembled WGS sequence"/>
</dbReference>
<evidence type="ECO:0000313" key="2">
    <source>
        <dbReference type="Proteomes" id="UP000591537"/>
    </source>
</evidence>
<organism evidence="1 2">
    <name type="scientific">Streptomyces paradoxus</name>
    <dbReference type="NCBI Taxonomy" id="66375"/>
    <lineage>
        <taxon>Bacteria</taxon>
        <taxon>Bacillati</taxon>
        <taxon>Actinomycetota</taxon>
        <taxon>Actinomycetes</taxon>
        <taxon>Kitasatosporales</taxon>
        <taxon>Streptomycetaceae</taxon>
        <taxon>Streptomyces</taxon>
    </lineage>
</organism>
<comment type="caution">
    <text evidence="1">The sequence shown here is derived from an EMBL/GenBank/DDBJ whole genome shotgun (WGS) entry which is preliminary data.</text>
</comment>
<protein>
    <submittedName>
        <fullName evidence="1">Uncharacterized protein</fullName>
    </submittedName>
</protein>
<accession>A0A7W9TJE2</accession>
<dbReference type="AlphaFoldDB" id="A0A7W9TJE2"/>
<keyword evidence="2" id="KW-1185">Reference proteome</keyword>
<sequence>MELKLQDQGDDLAAARAANRELMAQLNRGRDIPTHPG</sequence>
<name>A0A7W9TJE2_9ACTN</name>
<evidence type="ECO:0000313" key="1">
    <source>
        <dbReference type="EMBL" id="MBB6081803.1"/>
    </source>
</evidence>